<name>A0A2U2XC46_9FLAO</name>
<organism evidence="1 2">
    <name type="scientific">Brumimicrobium oceani</name>
    <dbReference type="NCBI Taxonomy" id="2100725"/>
    <lineage>
        <taxon>Bacteria</taxon>
        <taxon>Pseudomonadati</taxon>
        <taxon>Bacteroidota</taxon>
        <taxon>Flavobacteriia</taxon>
        <taxon>Flavobacteriales</taxon>
        <taxon>Crocinitomicaceae</taxon>
        <taxon>Brumimicrobium</taxon>
    </lineage>
</organism>
<comment type="caution">
    <text evidence="1">The sequence shown here is derived from an EMBL/GenBank/DDBJ whole genome shotgun (WGS) entry which is preliminary data.</text>
</comment>
<keyword evidence="2" id="KW-1185">Reference proteome</keyword>
<proteinExistence type="predicted"/>
<evidence type="ECO:0000313" key="2">
    <source>
        <dbReference type="Proteomes" id="UP000245370"/>
    </source>
</evidence>
<gene>
    <name evidence="1" type="ORF">DIT68_08925</name>
</gene>
<accession>A0A2U2XC46</accession>
<sequence length="130" mass="14503">MLLTSCKKEGCTNPVADNYDAEAKTSDLSCVYTVDAVFWFKESVSIALQAAEINKLTYLLNGEPFGTSKTDVFWEEAPECGSAGSIKFSTELKESNSEPFYYSVTDEEGLELWREIITLDTDSCRVILLE</sequence>
<dbReference type="AlphaFoldDB" id="A0A2U2XC46"/>
<reference evidence="1 2" key="2">
    <citation type="submission" date="2018-05" db="EMBL/GenBank/DDBJ databases">
        <authorList>
            <person name="Lanie J.A."/>
            <person name="Ng W.-L."/>
            <person name="Kazmierczak K.M."/>
            <person name="Andrzejewski T.M."/>
            <person name="Davidsen T.M."/>
            <person name="Wayne K.J."/>
            <person name="Tettelin H."/>
            <person name="Glass J.I."/>
            <person name="Rusch D."/>
            <person name="Podicherti R."/>
            <person name="Tsui H.-C.T."/>
            <person name="Winkler M.E."/>
        </authorList>
    </citation>
    <scope>NUCLEOTIDE SEQUENCE [LARGE SCALE GENOMIC DNA]</scope>
    <source>
        <strain evidence="1 2">C305</strain>
    </source>
</reference>
<dbReference type="EMBL" id="QFRJ01000006">
    <property type="protein sequence ID" value="PWH85376.1"/>
    <property type="molecule type" value="Genomic_DNA"/>
</dbReference>
<reference evidence="1 2" key="1">
    <citation type="submission" date="2018-05" db="EMBL/GenBank/DDBJ databases">
        <title>Brumimicrobium oceani sp. nov., isolated from coastal sediment.</title>
        <authorList>
            <person name="Kou Y."/>
        </authorList>
    </citation>
    <scope>NUCLEOTIDE SEQUENCE [LARGE SCALE GENOMIC DNA]</scope>
    <source>
        <strain evidence="1 2">C305</strain>
    </source>
</reference>
<dbReference type="Proteomes" id="UP000245370">
    <property type="component" value="Unassembled WGS sequence"/>
</dbReference>
<evidence type="ECO:0000313" key="1">
    <source>
        <dbReference type="EMBL" id="PWH85376.1"/>
    </source>
</evidence>
<protein>
    <submittedName>
        <fullName evidence="1">Uncharacterized protein</fullName>
    </submittedName>
</protein>